<dbReference type="GO" id="GO:0008276">
    <property type="term" value="F:protein methyltransferase activity"/>
    <property type="evidence" value="ECO:0007669"/>
    <property type="project" value="UniProtKB-ARBA"/>
</dbReference>
<dbReference type="GO" id="GO:0042826">
    <property type="term" value="F:histone deacetylase binding"/>
    <property type="evidence" value="ECO:0007669"/>
    <property type="project" value="TreeGrafter"/>
</dbReference>
<evidence type="ECO:0000259" key="8">
    <source>
        <dbReference type="PROSITE" id="PS50280"/>
    </source>
</evidence>
<protein>
    <recommendedName>
        <fullName evidence="12">SET domain-containing protein</fullName>
    </recommendedName>
</protein>
<keyword evidence="11" id="KW-1185">Reference proteome</keyword>
<keyword evidence="5 7" id="KW-0863">Zinc-finger</keyword>
<evidence type="ECO:0008006" key="12">
    <source>
        <dbReference type="Google" id="ProtNLM"/>
    </source>
</evidence>
<dbReference type="CDD" id="cd20071">
    <property type="entry name" value="SET_SMYD"/>
    <property type="match status" value="1"/>
</dbReference>
<evidence type="ECO:0000256" key="3">
    <source>
        <dbReference type="ARBA" id="ARBA00022691"/>
    </source>
</evidence>
<dbReference type="PROSITE" id="PS50280">
    <property type="entry name" value="SET"/>
    <property type="match status" value="1"/>
</dbReference>
<dbReference type="PANTHER" id="PTHR46165:SF2">
    <property type="entry name" value="SET AND MYND DOMAIN-CONTAINING PROTEIN 4"/>
    <property type="match status" value="1"/>
</dbReference>
<name>A0A9P0FCD5_BRAAE</name>
<evidence type="ECO:0000256" key="2">
    <source>
        <dbReference type="ARBA" id="ARBA00022679"/>
    </source>
</evidence>
<feature type="domain" description="SET" evidence="8">
    <location>
        <begin position="232"/>
        <end position="363"/>
    </location>
</feature>
<evidence type="ECO:0000256" key="4">
    <source>
        <dbReference type="ARBA" id="ARBA00022723"/>
    </source>
</evidence>
<dbReference type="Gene3D" id="6.10.140.2220">
    <property type="match status" value="1"/>
</dbReference>
<organism evidence="10 11">
    <name type="scientific">Brassicogethes aeneus</name>
    <name type="common">Rape pollen beetle</name>
    <name type="synonym">Meligethes aeneus</name>
    <dbReference type="NCBI Taxonomy" id="1431903"/>
    <lineage>
        <taxon>Eukaryota</taxon>
        <taxon>Metazoa</taxon>
        <taxon>Ecdysozoa</taxon>
        <taxon>Arthropoda</taxon>
        <taxon>Hexapoda</taxon>
        <taxon>Insecta</taxon>
        <taxon>Pterygota</taxon>
        <taxon>Neoptera</taxon>
        <taxon>Endopterygota</taxon>
        <taxon>Coleoptera</taxon>
        <taxon>Polyphaga</taxon>
        <taxon>Cucujiformia</taxon>
        <taxon>Nitidulidae</taxon>
        <taxon>Meligethinae</taxon>
        <taxon>Brassicogethes</taxon>
    </lineage>
</organism>
<dbReference type="PROSITE" id="PS01360">
    <property type="entry name" value="ZF_MYND_1"/>
    <property type="match status" value="1"/>
</dbReference>
<evidence type="ECO:0000256" key="6">
    <source>
        <dbReference type="ARBA" id="ARBA00022833"/>
    </source>
</evidence>
<dbReference type="InterPro" id="IPR001214">
    <property type="entry name" value="SET_dom"/>
</dbReference>
<dbReference type="GO" id="GO:0005737">
    <property type="term" value="C:cytoplasm"/>
    <property type="evidence" value="ECO:0007669"/>
    <property type="project" value="TreeGrafter"/>
</dbReference>
<sequence length="664" mass="76916">MESKFKQTNKDDYTKRDPPIFVKDISGNEFDVFKRYYEVILNNGFLLRVINECTNLNEPCNLDENVTLGNSDNYLNTKAETIENLNDGIHHATNKVALRYVEKEFNTPSVQLTAVQNIRVYEPIISEPPVVLQVVPCCQCYTNEYSLYRCHHCGQACLEYVQCHHCTVVIYCSKSCLVTANNEYHKYECYGFQRHFWSMENTDHSYLSFRMMLKSMGIAKKPKGQHIFPEINTLESNFSKFSVSNLNRILYKITRNIVYLIEYTRFFHLHPENMYQSYMEVGGMMLRTYCQAQTNAIYLEYPNQADGYGMEVIGNTGKAICPSIATMNHSCLPNCTILVYYDAILVRPIRDIQAGEELTLCYSEVSPFFTVTERHDVTSALHFFSCDCLRCMKEDYFKYAPYKCYTCEKGGLTNYHEEDDCEYATCIICSDNSLFNKHRKMLEMMSRAWQTMDKSNAINNLKLILDLATRIYHNDAPELIKYYAQICDTFFALSDTDFSENNKENLGINYGATKLLFNGNGNTDENQNKTSTKDANAKEEIQGFPNSFLQLECGIALFNILDTIVPAAHKKYLITKIVYFDRIVQKPLYSCVRNPMTDKLLLDWMLQVKLVVTLVTIYVPKWNGKIYELLQKTIRATEQVRYIEPPKKIAKEKGKSTKGKKKKH</sequence>
<keyword evidence="2" id="KW-0808">Transferase</keyword>
<keyword evidence="3" id="KW-0949">S-adenosyl-L-methionine</keyword>
<evidence type="ECO:0000313" key="10">
    <source>
        <dbReference type="EMBL" id="CAH0547822.1"/>
    </source>
</evidence>
<evidence type="ECO:0000313" key="11">
    <source>
        <dbReference type="Proteomes" id="UP001154078"/>
    </source>
</evidence>
<keyword evidence="4" id="KW-0479">Metal-binding</keyword>
<evidence type="ECO:0000256" key="7">
    <source>
        <dbReference type="PROSITE-ProRule" id="PRU00134"/>
    </source>
</evidence>
<dbReference type="GO" id="GO:0008170">
    <property type="term" value="F:N-methyltransferase activity"/>
    <property type="evidence" value="ECO:0007669"/>
    <property type="project" value="UniProtKB-ARBA"/>
</dbReference>
<keyword evidence="1" id="KW-0489">Methyltransferase</keyword>
<dbReference type="Gene3D" id="2.170.270.10">
    <property type="entry name" value="SET domain"/>
    <property type="match status" value="1"/>
</dbReference>
<dbReference type="PANTHER" id="PTHR46165">
    <property type="entry name" value="SET AND MYND DOMAIN-CONTAINING PROTEIN 4"/>
    <property type="match status" value="1"/>
</dbReference>
<dbReference type="GO" id="GO:0008757">
    <property type="term" value="F:S-adenosylmethionine-dependent methyltransferase activity"/>
    <property type="evidence" value="ECO:0007669"/>
    <property type="project" value="UniProtKB-ARBA"/>
</dbReference>
<dbReference type="InterPro" id="IPR052097">
    <property type="entry name" value="SET-MYND_domain_protein"/>
</dbReference>
<reference evidence="10" key="1">
    <citation type="submission" date="2021-12" db="EMBL/GenBank/DDBJ databases">
        <authorList>
            <person name="King R."/>
        </authorList>
    </citation>
    <scope>NUCLEOTIDE SEQUENCE</scope>
</reference>
<gene>
    <name evidence="10" type="ORF">MELIAE_LOCUS1736</name>
</gene>
<dbReference type="PROSITE" id="PS50865">
    <property type="entry name" value="ZF_MYND_2"/>
    <property type="match status" value="1"/>
</dbReference>
<dbReference type="EMBL" id="OV121132">
    <property type="protein sequence ID" value="CAH0547822.1"/>
    <property type="molecule type" value="Genomic_DNA"/>
</dbReference>
<dbReference type="OrthoDB" id="5945798at2759"/>
<dbReference type="InterPro" id="IPR046341">
    <property type="entry name" value="SET_dom_sf"/>
</dbReference>
<evidence type="ECO:0000256" key="5">
    <source>
        <dbReference type="ARBA" id="ARBA00022771"/>
    </source>
</evidence>
<evidence type="ECO:0000259" key="9">
    <source>
        <dbReference type="PROSITE" id="PS50865"/>
    </source>
</evidence>
<keyword evidence="6" id="KW-0862">Zinc</keyword>
<dbReference type="AlphaFoldDB" id="A0A9P0FCD5"/>
<dbReference type="GO" id="GO:0008270">
    <property type="term" value="F:zinc ion binding"/>
    <property type="evidence" value="ECO:0007669"/>
    <property type="project" value="UniProtKB-KW"/>
</dbReference>
<evidence type="ECO:0000256" key="1">
    <source>
        <dbReference type="ARBA" id="ARBA00022603"/>
    </source>
</evidence>
<dbReference type="GO" id="GO:0005634">
    <property type="term" value="C:nucleus"/>
    <property type="evidence" value="ECO:0007669"/>
    <property type="project" value="TreeGrafter"/>
</dbReference>
<dbReference type="InterPro" id="IPR002893">
    <property type="entry name" value="Znf_MYND"/>
</dbReference>
<dbReference type="Pfam" id="PF00856">
    <property type="entry name" value="SET"/>
    <property type="match status" value="1"/>
</dbReference>
<dbReference type="Proteomes" id="UP001154078">
    <property type="component" value="Chromosome 1"/>
</dbReference>
<proteinExistence type="predicted"/>
<accession>A0A9P0FCD5</accession>
<feature type="domain" description="MYND-type" evidence="9">
    <location>
        <begin position="150"/>
        <end position="189"/>
    </location>
</feature>
<dbReference type="GO" id="GO:0032259">
    <property type="term" value="P:methylation"/>
    <property type="evidence" value="ECO:0007669"/>
    <property type="project" value="UniProtKB-KW"/>
</dbReference>
<dbReference type="Gene3D" id="1.10.220.160">
    <property type="match status" value="1"/>
</dbReference>
<dbReference type="SUPFAM" id="SSF82199">
    <property type="entry name" value="SET domain"/>
    <property type="match status" value="1"/>
</dbReference>